<organism evidence="3 4">
    <name type="scientific">Mytilus galloprovincialis</name>
    <name type="common">Mediterranean mussel</name>
    <dbReference type="NCBI Taxonomy" id="29158"/>
    <lineage>
        <taxon>Eukaryota</taxon>
        <taxon>Metazoa</taxon>
        <taxon>Spiralia</taxon>
        <taxon>Lophotrochozoa</taxon>
        <taxon>Mollusca</taxon>
        <taxon>Bivalvia</taxon>
        <taxon>Autobranchia</taxon>
        <taxon>Pteriomorphia</taxon>
        <taxon>Mytilida</taxon>
        <taxon>Mytiloidea</taxon>
        <taxon>Mytilidae</taxon>
        <taxon>Mytilinae</taxon>
        <taxon>Mytilus</taxon>
    </lineage>
</organism>
<dbReference type="Proteomes" id="UP000596742">
    <property type="component" value="Unassembled WGS sequence"/>
</dbReference>
<dbReference type="AlphaFoldDB" id="A0A8B6FJD5"/>
<sequence>MQIVKSDLQLLARNIEPYSNELTLLQELKTEFMSGTVRYDTICKEYLDFLSRTNTAEGMDEVHKLSGEMQDFTQFVETENEETLDIEGKKAFIEEKRSIESAKVERKKADIEADLDLLSRQKEAAAVEAEANALQNECHENMSKVLPDQPPLVNRQTLVLRINYQQQKGNLMTFEAVKQTLLKEKKMREVKVWILRNKMWGLWGNRSPYSTAHKKNREQRSTEPSDYDEENKVQTPIQSACTQICMDKFSGKSCAKIMPVEVYRSDNPDRRLKVYALMDDQSNRTLGKSELFDYFGSTSVFDFILSTCSGKSQASG</sequence>
<evidence type="ECO:0000256" key="1">
    <source>
        <dbReference type="SAM" id="Coils"/>
    </source>
</evidence>
<comment type="caution">
    <text evidence="3">The sequence shown here is derived from an EMBL/GenBank/DDBJ whole genome shotgun (WGS) entry which is preliminary data.</text>
</comment>
<proteinExistence type="predicted"/>
<dbReference type="EMBL" id="UYJE01006958">
    <property type="protein sequence ID" value="VDI50541.1"/>
    <property type="molecule type" value="Genomic_DNA"/>
</dbReference>
<feature type="coiled-coil region" evidence="1">
    <location>
        <begin position="101"/>
        <end position="144"/>
    </location>
</feature>
<accession>A0A8B6FJD5</accession>
<keyword evidence="4" id="KW-1185">Reference proteome</keyword>
<evidence type="ECO:0000313" key="4">
    <source>
        <dbReference type="Proteomes" id="UP000596742"/>
    </source>
</evidence>
<protein>
    <submittedName>
        <fullName evidence="3">Uncharacterized protein</fullName>
    </submittedName>
</protein>
<gene>
    <name evidence="3" type="ORF">MGAL_10B075327</name>
</gene>
<feature type="region of interest" description="Disordered" evidence="2">
    <location>
        <begin position="210"/>
        <end position="233"/>
    </location>
</feature>
<evidence type="ECO:0000256" key="2">
    <source>
        <dbReference type="SAM" id="MobiDB-lite"/>
    </source>
</evidence>
<dbReference type="PANTHER" id="PTHR47331:SF6">
    <property type="entry name" value="DOUBLECORTIN DOMAIN-CONTAINING PROTEIN"/>
    <property type="match status" value="1"/>
</dbReference>
<keyword evidence="1" id="KW-0175">Coiled coil</keyword>
<dbReference type="PANTHER" id="PTHR47331">
    <property type="entry name" value="PHD-TYPE DOMAIN-CONTAINING PROTEIN"/>
    <property type="match status" value="1"/>
</dbReference>
<name>A0A8B6FJD5_MYTGA</name>
<evidence type="ECO:0000313" key="3">
    <source>
        <dbReference type="EMBL" id="VDI50541.1"/>
    </source>
</evidence>
<reference evidence="3" key="1">
    <citation type="submission" date="2018-11" db="EMBL/GenBank/DDBJ databases">
        <authorList>
            <person name="Alioto T."/>
            <person name="Alioto T."/>
        </authorList>
    </citation>
    <scope>NUCLEOTIDE SEQUENCE</scope>
</reference>
<dbReference type="OrthoDB" id="6185085at2759"/>